<accession>A0A2H0C285</accession>
<keyword evidence="2" id="KW-1133">Transmembrane helix</keyword>
<sequence length="286" mass="31807">MENQTYQNTPQIRPQSQASIPSTSNWSKIILFVIFGLAVAIGLVLLGIQIGKKQISKPITISLQPTFFPTPTTVNPTTIPTIPKPIVSLPAGWIYQSKDCNVGFPIPPKETPYYQPFNPNRPPPVTEDEGSGRFWDFPRGVSYPKLLSKLLIGDVEWKQASATYAATDEASGYFSQTVVVSCIPNGGRYTNNSALIASLSTELDRYNTSDVEKEMQPATYKIKNSVPLSRWGEDVIDLVVTEGIVDNKYTIFVTPQNIYEVKVFGNTNNDFVKETAQKIFNNLLFD</sequence>
<proteinExistence type="predicted"/>
<reference evidence="3 4" key="1">
    <citation type="submission" date="2017-09" db="EMBL/GenBank/DDBJ databases">
        <title>Depth-based differentiation of microbial function through sediment-hosted aquifers and enrichment of novel symbionts in the deep terrestrial subsurface.</title>
        <authorList>
            <person name="Probst A.J."/>
            <person name="Ladd B."/>
            <person name="Jarett J.K."/>
            <person name="Geller-Mcgrath D.E."/>
            <person name="Sieber C.M."/>
            <person name="Emerson J.B."/>
            <person name="Anantharaman K."/>
            <person name="Thomas B.C."/>
            <person name="Malmstrom R."/>
            <person name="Stieglmeier M."/>
            <person name="Klingl A."/>
            <person name="Woyke T."/>
            <person name="Ryan C.M."/>
            <person name="Banfield J.F."/>
        </authorList>
    </citation>
    <scope>NUCLEOTIDE SEQUENCE [LARGE SCALE GENOMIC DNA]</scope>
    <source>
        <strain evidence="3">CG22_combo_CG10-13_8_21_14_all_33_16</strain>
    </source>
</reference>
<comment type="caution">
    <text evidence="3">The sequence shown here is derived from an EMBL/GenBank/DDBJ whole genome shotgun (WGS) entry which is preliminary data.</text>
</comment>
<evidence type="ECO:0000313" key="4">
    <source>
        <dbReference type="Proteomes" id="UP000230802"/>
    </source>
</evidence>
<evidence type="ECO:0000256" key="2">
    <source>
        <dbReference type="SAM" id="Phobius"/>
    </source>
</evidence>
<feature type="region of interest" description="Disordered" evidence="1">
    <location>
        <begin position="1"/>
        <end position="20"/>
    </location>
</feature>
<dbReference type="EMBL" id="PCTD01000213">
    <property type="protein sequence ID" value="PIP64016.1"/>
    <property type="molecule type" value="Genomic_DNA"/>
</dbReference>
<evidence type="ECO:0000256" key="1">
    <source>
        <dbReference type="SAM" id="MobiDB-lite"/>
    </source>
</evidence>
<dbReference type="AlphaFoldDB" id="A0A2H0C285"/>
<protein>
    <submittedName>
        <fullName evidence="3">Uncharacterized protein</fullName>
    </submittedName>
</protein>
<gene>
    <name evidence="3" type="ORF">COW96_04895</name>
</gene>
<dbReference type="Proteomes" id="UP000230802">
    <property type="component" value="Unassembled WGS sequence"/>
</dbReference>
<keyword evidence="2" id="KW-0812">Transmembrane</keyword>
<name>A0A2H0C285_9BACT</name>
<keyword evidence="2" id="KW-0472">Membrane</keyword>
<evidence type="ECO:0000313" key="3">
    <source>
        <dbReference type="EMBL" id="PIP64016.1"/>
    </source>
</evidence>
<organism evidence="3 4">
    <name type="scientific">Candidatus Roizmanbacteria bacterium CG22_combo_CG10-13_8_21_14_all_33_16</name>
    <dbReference type="NCBI Taxonomy" id="1974859"/>
    <lineage>
        <taxon>Bacteria</taxon>
        <taxon>Candidatus Roizmaniibacteriota</taxon>
    </lineage>
</organism>
<feature type="transmembrane region" description="Helical" evidence="2">
    <location>
        <begin position="29"/>
        <end position="48"/>
    </location>
</feature>